<dbReference type="GO" id="GO:0000166">
    <property type="term" value="F:nucleotide binding"/>
    <property type="evidence" value="ECO:0007669"/>
    <property type="project" value="UniProtKB-KW"/>
</dbReference>
<name>A0A840VFE9_9PROT</name>
<evidence type="ECO:0000313" key="11">
    <source>
        <dbReference type="EMBL" id="MBB5373617.1"/>
    </source>
</evidence>
<dbReference type="PANTHER" id="PTHR46173">
    <property type="entry name" value="CCA TRNA NUCLEOTIDYLTRANSFERASE 1, MITOCHONDRIAL"/>
    <property type="match status" value="1"/>
</dbReference>
<organism evidence="11 12">
    <name type="scientific">Acidocella aromatica</name>
    <dbReference type="NCBI Taxonomy" id="1303579"/>
    <lineage>
        <taxon>Bacteria</taxon>
        <taxon>Pseudomonadati</taxon>
        <taxon>Pseudomonadota</taxon>
        <taxon>Alphaproteobacteria</taxon>
        <taxon>Acetobacterales</taxon>
        <taxon>Acidocellaceae</taxon>
        <taxon>Acidocella</taxon>
    </lineage>
</organism>
<feature type="domain" description="Poly A polymerase head" evidence="9">
    <location>
        <begin position="17"/>
        <end position="139"/>
    </location>
</feature>
<dbReference type="InterPro" id="IPR050264">
    <property type="entry name" value="Bact_CCA-adding_enz_type3_sf"/>
</dbReference>
<keyword evidence="12" id="KW-1185">Reference proteome</keyword>
<evidence type="ECO:0000259" key="10">
    <source>
        <dbReference type="Pfam" id="PF12627"/>
    </source>
</evidence>
<comment type="similarity">
    <text evidence="8">Belongs to the tRNA nucleotidyltransferase/poly(A) polymerase family.</text>
</comment>
<dbReference type="EC" id="2.7.7.72" evidence="11"/>
<dbReference type="GO" id="GO:0046872">
    <property type="term" value="F:metal ion binding"/>
    <property type="evidence" value="ECO:0007669"/>
    <property type="project" value="UniProtKB-KW"/>
</dbReference>
<dbReference type="GO" id="GO:0016787">
    <property type="term" value="F:hydrolase activity"/>
    <property type="evidence" value="ECO:0007669"/>
    <property type="project" value="UniProtKB-KW"/>
</dbReference>
<evidence type="ECO:0000256" key="5">
    <source>
        <dbReference type="ARBA" id="ARBA00022723"/>
    </source>
</evidence>
<accession>A0A840VFE9</accession>
<reference evidence="11 12" key="1">
    <citation type="submission" date="2020-08" db="EMBL/GenBank/DDBJ databases">
        <title>Genomic Encyclopedia of Type Strains, Phase IV (KMG-IV): sequencing the most valuable type-strain genomes for metagenomic binning, comparative biology and taxonomic classification.</title>
        <authorList>
            <person name="Goeker M."/>
        </authorList>
    </citation>
    <scope>NUCLEOTIDE SEQUENCE [LARGE SCALE GENOMIC DNA]</scope>
    <source>
        <strain evidence="11 12">DSM 27026</strain>
    </source>
</reference>
<dbReference type="AlphaFoldDB" id="A0A840VFE9"/>
<feature type="domain" description="tRNA nucleotidyltransferase/poly(A) polymerase RNA and SrmB- binding" evidence="10">
    <location>
        <begin position="171"/>
        <end position="227"/>
    </location>
</feature>
<dbReference type="RefSeq" id="WP_183266622.1">
    <property type="nucleotide sequence ID" value="NZ_JACHFJ010000008.1"/>
</dbReference>
<comment type="caution">
    <text evidence="11">The sequence shown here is derived from an EMBL/GenBank/DDBJ whole genome shotgun (WGS) entry which is preliminary data.</text>
</comment>
<evidence type="ECO:0000256" key="8">
    <source>
        <dbReference type="RuleBase" id="RU003953"/>
    </source>
</evidence>
<keyword evidence="3" id="KW-0819">tRNA processing</keyword>
<keyword evidence="5" id="KW-0479">Metal-binding</keyword>
<evidence type="ECO:0000256" key="6">
    <source>
        <dbReference type="ARBA" id="ARBA00022741"/>
    </source>
</evidence>
<evidence type="ECO:0000256" key="4">
    <source>
        <dbReference type="ARBA" id="ARBA00022695"/>
    </source>
</evidence>
<evidence type="ECO:0000256" key="3">
    <source>
        <dbReference type="ARBA" id="ARBA00022694"/>
    </source>
</evidence>
<sequence length="387" mass="42093">MITLPGMDRVWDALPEARMVGGAVRDMLVGCPVADVDFASPLAPEVVIKRARAAGLKAVPTGLAHGTITVVAEGQGFEVTTLRRDVATDGRHAVVEFTDDWREDASRRDFTINAMSATRDGTIYDYFGGRADLAAGRVRFVGEAATRIREDYLRVLRFFRFYARYARGEPDAEAVAAIVALREGVKSLSAERVWSEIKLILKAADPVPALRLMVGTGVLELLLPGADVERLAGLVARGAPVDSLLRVAALGPGEVADFAKRWKLSRAEEVRLEKLMRREMPRPEDDDAALRRALAADDAAVLMDRSWLYGDAGPGWESLRARLPGLDRPVFPLQGRDLAALGVSPGPRMGVLLRMAQDWWLAGGCVADAEACRAWVLEEAGKISPLK</sequence>
<dbReference type="PANTHER" id="PTHR46173:SF1">
    <property type="entry name" value="CCA TRNA NUCLEOTIDYLTRANSFERASE 1, MITOCHONDRIAL"/>
    <property type="match status" value="1"/>
</dbReference>
<dbReference type="Gene3D" id="3.30.460.10">
    <property type="entry name" value="Beta Polymerase, domain 2"/>
    <property type="match status" value="1"/>
</dbReference>
<dbReference type="EMBL" id="JACHFJ010000008">
    <property type="protein sequence ID" value="MBB5373617.1"/>
    <property type="molecule type" value="Genomic_DNA"/>
</dbReference>
<dbReference type="GO" id="GO:0000049">
    <property type="term" value="F:tRNA binding"/>
    <property type="evidence" value="ECO:0007669"/>
    <property type="project" value="TreeGrafter"/>
</dbReference>
<dbReference type="InterPro" id="IPR043519">
    <property type="entry name" value="NT_sf"/>
</dbReference>
<keyword evidence="8" id="KW-0694">RNA-binding</keyword>
<evidence type="ECO:0000256" key="2">
    <source>
        <dbReference type="ARBA" id="ARBA00022679"/>
    </source>
</evidence>
<dbReference type="InterPro" id="IPR002646">
    <property type="entry name" value="PolA_pol_head_dom"/>
</dbReference>
<dbReference type="GO" id="GO:0008033">
    <property type="term" value="P:tRNA processing"/>
    <property type="evidence" value="ECO:0007669"/>
    <property type="project" value="UniProtKB-KW"/>
</dbReference>
<evidence type="ECO:0000313" key="12">
    <source>
        <dbReference type="Proteomes" id="UP000553706"/>
    </source>
</evidence>
<protein>
    <submittedName>
        <fullName evidence="11">Poly(A) polymerase/tRNA nucleotidyltransferase (CCA-adding enzyme)</fullName>
        <ecNumber evidence="11">2.7.7.19</ecNumber>
        <ecNumber evidence="11">2.7.7.72</ecNumber>
        <ecNumber evidence="11">3.1.3.-</ecNumber>
        <ecNumber evidence="11">3.1.4.-</ecNumber>
    </submittedName>
</protein>
<keyword evidence="7" id="KW-0460">Magnesium</keyword>
<dbReference type="GO" id="GO:0004810">
    <property type="term" value="F:CCA tRNA nucleotidyltransferase activity"/>
    <property type="evidence" value="ECO:0007669"/>
    <property type="project" value="UniProtKB-EC"/>
</dbReference>
<dbReference type="InterPro" id="IPR032828">
    <property type="entry name" value="PolyA_RNA-bd"/>
</dbReference>
<dbReference type="SUPFAM" id="SSF81301">
    <property type="entry name" value="Nucleotidyltransferase"/>
    <property type="match status" value="1"/>
</dbReference>
<dbReference type="EC" id="3.1.3.-" evidence="11"/>
<keyword evidence="6" id="KW-0547">Nucleotide-binding</keyword>
<evidence type="ECO:0000259" key="9">
    <source>
        <dbReference type="Pfam" id="PF01743"/>
    </source>
</evidence>
<proteinExistence type="inferred from homology"/>
<dbReference type="Gene3D" id="1.10.3090.10">
    <property type="entry name" value="cca-adding enzyme, domain 2"/>
    <property type="match status" value="1"/>
</dbReference>
<dbReference type="CDD" id="cd05398">
    <property type="entry name" value="NT_ClassII-CCAase"/>
    <property type="match status" value="1"/>
</dbReference>
<keyword evidence="2 8" id="KW-0808">Transferase</keyword>
<evidence type="ECO:0000256" key="7">
    <source>
        <dbReference type="ARBA" id="ARBA00022842"/>
    </source>
</evidence>
<gene>
    <name evidence="11" type="ORF">HNP71_001881</name>
</gene>
<dbReference type="EC" id="3.1.4.-" evidence="11"/>
<keyword evidence="4 11" id="KW-0548">Nucleotidyltransferase</keyword>
<comment type="cofactor">
    <cofactor evidence="1">
        <name>Mg(2+)</name>
        <dbReference type="ChEBI" id="CHEBI:18420"/>
    </cofactor>
</comment>
<keyword evidence="11" id="KW-0378">Hydrolase</keyword>
<dbReference type="GO" id="GO:1990817">
    <property type="term" value="F:poly(A) RNA polymerase activity"/>
    <property type="evidence" value="ECO:0007669"/>
    <property type="project" value="UniProtKB-EC"/>
</dbReference>
<dbReference type="Pfam" id="PF01743">
    <property type="entry name" value="PolyA_pol"/>
    <property type="match status" value="1"/>
</dbReference>
<dbReference type="EC" id="2.7.7.19" evidence="11"/>
<dbReference type="Proteomes" id="UP000553706">
    <property type="component" value="Unassembled WGS sequence"/>
</dbReference>
<dbReference type="SUPFAM" id="SSF81891">
    <property type="entry name" value="Poly A polymerase C-terminal region-like"/>
    <property type="match status" value="1"/>
</dbReference>
<evidence type="ECO:0000256" key="1">
    <source>
        <dbReference type="ARBA" id="ARBA00001946"/>
    </source>
</evidence>
<dbReference type="Pfam" id="PF12627">
    <property type="entry name" value="PolyA_pol_RNAbd"/>
    <property type="match status" value="1"/>
</dbReference>